<dbReference type="PANTHER" id="PTHR11705">
    <property type="entry name" value="PROTEASE FAMILY M14 CARBOXYPEPTIDASE A,B"/>
    <property type="match status" value="1"/>
</dbReference>
<evidence type="ECO:0000313" key="9">
    <source>
        <dbReference type="EMBL" id="PQD94370.1"/>
    </source>
</evidence>
<dbReference type="InterPro" id="IPR000834">
    <property type="entry name" value="Peptidase_M14"/>
</dbReference>
<keyword evidence="10" id="KW-1185">Reference proteome</keyword>
<comment type="caution">
    <text evidence="9">The sequence shown here is derived from an EMBL/GenBank/DDBJ whole genome shotgun (WGS) entry which is preliminary data.</text>
</comment>
<evidence type="ECO:0000256" key="6">
    <source>
        <dbReference type="ARBA" id="ARBA00023049"/>
    </source>
</evidence>
<dbReference type="PROSITE" id="PS52035">
    <property type="entry name" value="PEPTIDASE_M14"/>
    <property type="match status" value="1"/>
</dbReference>
<reference evidence="9 10" key="1">
    <citation type="submission" date="2017-12" db="EMBL/GenBank/DDBJ databases">
        <title>Taxonomic description and draft genome of Pradoshia cofamensis Gen. nov., sp. nov., a thermotolerant bacillale isolated from anterior gut of earthworm Eisenia fetida.</title>
        <authorList>
            <person name="Saha T."/>
            <person name="Chakraborty R."/>
        </authorList>
    </citation>
    <scope>NUCLEOTIDE SEQUENCE [LARGE SCALE GENOMIC DNA]</scope>
    <source>
        <strain evidence="9 10">EAG3</strain>
    </source>
</reference>
<evidence type="ECO:0000256" key="1">
    <source>
        <dbReference type="ARBA" id="ARBA00001947"/>
    </source>
</evidence>
<keyword evidence="5" id="KW-0862">Zinc</keyword>
<evidence type="ECO:0000256" key="5">
    <source>
        <dbReference type="ARBA" id="ARBA00022833"/>
    </source>
</evidence>
<evidence type="ECO:0000313" key="10">
    <source>
        <dbReference type="Proteomes" id="UP000239663"/>
    </source>
</evidence>
<feature type="active site" description="Proton donor/acceptor" evidence="7">
    <location>
        <position position="620"/>
    </location>
</feature>
<feature type="domain" description="Peptidase M14" evidence="8">
    <location>
        <begin position="339"/>
        <end position="663"/>
    </location>
</feature>
<evidence type="ECO:0000256" key="4">
    <source>
        <dbReference type="ARBA" id="ARBA00022801"/>
    </source>
</evidence>
<keyword evidence="3" id="KW-0645">Protease</keyword>
<dbReference type="GO" id="GO:0008270">
    <property type="term" value="F:zinc ion binding"/>
    <property type="evidence" value="ECO:0007669"/>
    <property type="project" value="InterPro"/>
</dbReference>
<keyword evidence="9" id="KW-0121">Carboxypeptidase</keyword>
<organism evidence="9 10">
    <name type="scientific">Pradoshia eiseniae</name>
    <dbReference type="NCBI Taxonomy" id="2064768"/>
    <lineage>
        <taxon>Bacteria</taxon>
        <taxon>Bacillati</taxon>
        <taxon>Bacillota</taxon>
        <taxon>Bacilli</taxon>
        <taxon>Bacillales</taxon>
        <taxon>Bacillaceae</taxon>
        <taxon>Pradoshia</taxon>
    </lineage>
</organism>
<dbReference type="GO" id="GO:0004181">
    <property type="term" value="F:metallocarboxypeptidase activity"/>
    <property type="evidence" value="ECO:0007669"/>
    <property type="project" value="InterPro"/>
</dbReference>
<comment type="similarity">
    <text evidence="2 7">Belongs to the peptidase M14 family.</text>
</comment>
<dbReference type="Proteomes" id="UP000239663">
    <property type="component" value="Unassembled WGS sequence"/>
</dbReference>
<keyword evidence="6" id="KW-0482">Metalloprotease</keyword>
<evidence type="ECO:0000256" key="2">
    <source>
        <dbReference type="ARBA" id="ARBA00005988"/>
    </source>
</evidence>
<name>A0A2S7MX86_9BACI</name>
<protein>
    <submittedName>
        <fullName evidence="9">Zinc carboxypeptidase</fullName>
    </submittedName>
</protein>
<dbReference type="GO" id="GO:0005615">
    <property type="term" value="C:extracellular space"/>
    <property type="evidence" value="ECO:0007669"/>
    <property type="project" value="TreeGrafter"/>
</dbReference>
<evidence type="ECO:0000259" key="8">
    <source>
        <dbReference type="PROSITE" id="PS52035"/>
    </source>
</evidence>
<accession>A0A2S7MX86</accession>
<sequence>MAKTGANDQAVAPIAKEETSSIVKLEIPNRKLFDKMQEMGIDLTHSVHEHDGVIEADVVVTPSELATLQILGVKKKETIVTESQWRGNVAERNTSQALEQELASEVDTLKVLRANYFTNQSGDFLYLEVKSSAGETASTALTAKWMEGESEKSATLSRKVDYGEYLYHTILIEVDEIPREVTIESNLGGKATHKLTEWLGDLPDEPNEHYVKDFVDHYMDPNELYERAESLAEEFPELIEIVEMPYKTDGYRRHAQATIGEMTNNAIVLTSKAWGHKGGNDISVQLVDPDKKNANLKVTVKKNVITVQLATNRDKEITTTAAQAVAAINSQAKSLVSATTYRGNDGAGVLSAATAQLTDGLDAPESVSREPQTMKVIRIGKQKNGTKPGVLAYSQEHAREWVTPLVTIETAERLVRNYAHDKPTRQLVNNLDIFLIPTMNPDGANYSFYDYNMQRKNMKNHCGPTQSDPGYQNSWGVDLNRNYTVGSVFDGFIGASTSCTSSTFAGPEEGSEVEMRNMAWLVDEYSNIKFAMNVHSYGGYFMWSPGSYDAERNTLPRPTAGEEAFYWSASSHILNKIQDHRGTVILPGRTGPIPDVLYSAAGNSADYLWYEKGIYAWNFEVGADLYNKSTKRWEAVGFQPEFDEGHEEAMEFSNGLIGLMEVAHNQAKDKANPRTIADPGSGTYKDKVDVSFITSEPATIYYTLDGSRPNFDSPKLMLSGLRESAESIEITETSTLNWFSVDIAGNIENNYNPFGNGKKYNTATFKIK</sequence>
<dbReference type="Pfam" id="PF13290">
    <property type="entry name" value="CHB_HEX_C_1"/>
    <property type="match status" value="1"/>
</dbReference>
<gene>
    <name evidence="9" type="ORF">CYL18_14860</name>
</gene>
<dbReference type="GO" id="GO:0006508">
    <property type="term" value="P:proteolysis"/>
    <property type="evidence" value="ECO:0007669"/>
    <property type="project" value="UniProtKB-KW"/>
</dbReference>
<proteinExistence type="inferred from homology"/>
<dbReference type="SMART" id="SM00631">
    <property type="entry name" value="Zn_pept"/>
    <property type="match status" value="1"/>
</dbReference>
<dbReference type="EMBL" id="PKOZ01000011">
    <property type="protein sequence ID" value="PQD94370.1"/>
    <property type="molecule type" value="Genomic_DNA"/>
</dbReference>
<evidence type="ECO:0000256" key="7">
    <source>
        <dbReference type="PROSITE-ProRule" id="PRU01379"/>
    </source>
</evidence>
<dbReference type="InterPro" id="IPR059177">
    <property type="entry name" value="GH29D-like_dom"/>
</dbReference>
<dbReference type="Pfam" id="PF00246">
    <property type="entry name" value="Peptidase_M14"/>
    <property type="match status" value="1"/>
</dbReference>
<dbReference type="SUPFAM" id="SSF53187">
    <property type="entry name" value="Zn-dependent exopeptidases"/>
    <property type="match status" value="1"/>
</dbReference>
<dbReference type="Gene3D" id="3.40.630.10">
    <property type="entry name" value="Zn peptidases"/>
    <property type="match status" value="1"/>
</dbReference>
<dbReference type="OrthoDB" id="9811296at2"/>
<comment type="cofactor">
    <cofactor evidence="1">
        <name>Zn(2+)</name>
        <dbReference type="ChEBI" id="CHEBI:29105"/>
    </cofactor>
</comment>
<keyword evidence="4" id="KW-0378">Hydrolase</keyword>
<dbReference type="PANTHER" id="PTHR11705:SF143">
    <property type="entry name" value="SLL0236 PROTEIN"/>
    <property type="match status" value="1"/>
</dbReference>
<dbReference type="AlphaFoldDB" id="A0A2S7MX86"/>
<evidence type="ECO:0000256" key="3">
    <source>
        <dbReference type="ARBA" id="ARBA00022670"/>
    </source>
</evidence>